<organism evidence="1 2">
    <name type="scientific">Dermacentor silvarum</name>
    <name type="common">Tick</name>
    <dbReference type="NCBI Taxonomy" id="543639"/>
    <lineage>
        <taxon>Eukaryota</taxon>
        <taxon>Metazoa</taxon>
        <taxon>Ecdysozoa</taxon>
        <taxon>Arthropoda</taxon>
        <taxon>Chelicerata</taxon>
        <taxon>Arachnida</taxon>
        <taxon>Acari</taxon>
        <taxon>Parasitiformes</taxon>
        <taxon>Ixodida</taxon>
        <taxon>Ixodoidea</taxon>
        <taxon>Ixodidae</taxon>
        <taxon>Rhipicephalinae</taxon>
        <taxon>Dermacentor</taxon>
    </lineage>
</organism>
<evidence type="ECO:0000313" key="1">
    <source>
        <dbReference type="EMBL" id="KAH7966040.1"/>
    </source>
</evidence>
<reference evidence="1" key="1">
    <citation type="submission" date="2020-05" db="EMBL/GenBank/DDBJ databases">
        <title>Large-scale comparative analyses of tick genomes elucidate their genetic diversity and vector capacities.</title>
        <authorList>
            <person name="Jia N."/>
            <person name="Wang J."/>
            <person name="Shi W."/>
            <person name="Du L."/>
            <person name="Sun Y."/>
            <person name="Zhan W."/>
            <person name="Jiang J."/>
            <person name="Wang Q."/>
            <person name="Zhang B."/>
            <person name="Ji P."/>
            <person name="Sakyi L.B."/>
            <person name="Cui X."/>
            <person name="Yuan T."/>
            <person name="Jiang B."/>
            <person name="Yang W."/>
            <person name="Lam T.T.-Y."/>
            <person name="Chang Q."/>
            <person name="Ding S."/>
            <person name="Wang X."/>
            <person name="Zhu J."/>
            <person name="Ruan X."/>
            <person name="Zhao L."/>
            <person name="Wei J."/>
            <person name="Que T."/>
            <person name="Du C."/>
            <person name="Cheng J."/>
            <person name="Dai P."/>
            <person name="Han X."/>
            <person name="Huang E."/>
            <person name="Gao Y."/>
            <person name="Liu J."/>
            <person name="Shao H."/>
            <person name="Ye R."/>
            <person name="Li L."/>
            <person name="Wei W."/>
            <person name="Wang X."/>
            <person name="Wang C."/>
            <person name="Yang T."/>
            <person name="Huo Q."/>
            <person name="Li W."/>
            <person name="Guo W."/>
            <person name="Chen H."/>
            <person name="Zhou L."/>
            <person name="Ni X."/>
            <person name="Tian J."/>
            <person name="Zhou Y."/>
            <person name="Sheng Y."/>
            <person name="Liu T."/>
            <person name="Pan Y."/>
            <person name="Xia L."/>
            <person name="Li J."/>
            <person name="Zhao F."/>
            <person name="Cao W."/>
        </authorList>
    </citation>
    <scope>NUCLEOTIDE SEQUENCE</scope>
    <source>
        <strain evidence="1">Dsil-2018</strain>
    </source>
</reference>
<accession>A0ACB8DDC9</accession>
<gene>
    <name evidence="1" type="ORF">HPB49_013373</name>
</gene>
<sequence length="95" mass="10283">MESVNEMVRNVMVLSCTLNHITFTAMYRTCSGITPRWSVHLISLLDTTNGVLRGAVIGASRRRTESGFAGPDGAPRDLTSAICLVRASSERRADG</sequence>
<evidence type="ECO:0000313" key="2">
    <source>
        <dbReference type="Proteomes" id="UP000821865"/>
    </source>
</evidence>
<name>A0ACB8DDC9_DERSI</name>
<keyword evidence="2" id="KW-1185">Reference proteome</keyword>
<proteinExistence type="predicted"/>
<dbReference type="EMBL" id="CM023471">
    <property type="protein sequence ID" value="KAH7966040.1"/>
    <property type="molecule type" value="Genomic_DNA"/>
</dbReference>
<dbReference type="Proteomes" id="UP000821865">
    <property type="component" value="Chromosome 2"/>
</dbReference>
<protein>
    <submittedName>
        <fullName evidence="1">Uncharacterized protein</fullName>
    </submittedName>
</protein>
<comment type="caution">
    <text evidence="1">The sequence shown here is derived from an EMBL/GenBank/DDBJ whole genome shotgun (WGS) entry which is preliminary data.</text>
</comment>